<dbReference type="Gene3D" id="3.40.50.150">
    <property type="entry name" value="Vaccinia Virus protein VP39"/>
    <property type="match status" value="1"/>
</dbReference>
<name>A0AAP2Z5Q1_9EURY</name>
<dbReference type="Proteomes" id="UP001321047">
    <property type="component" value="Unassembled WGS sequence"/>
</dbReference>
<keyword evidence="3" id="KW-0808">Transferase</keyword>
<dbReference type="RefSeq" id="WP_342805634.1">
    <property type="nucleotide sequence ID" value="NZ_JAOPJZ010000001.1"/>
</dbReference>
<dbReference type="AlphaFoldDB" id="A0AAP2Z5Q1"/>
<evidence type="ECO:0000313" key="4">
    <source>
        <dbReference type="Proteomes" id="UP001321047"/>
    </source>
</evidence>
<dbReference type="Pfam" id="PF13649">
    <property type="entry name" value="Methyltransf_25"/>
    <property type="match status" value="1"/>
</dbReference>
<dbReference type="InterPro" id="IPR029063">
    <property type="entry name" value="SAM-dependent_MTases_sf"/>
</dbReference>
<accession>A0AAP2Z5Q1</accession>
<dbReference type="PANTHER" id="PTHR43591:SF24">
    <property type="entry name" value="2-METHOXY-6-POLYPRENYL-1,4-BENZOQUINOL METHYLASE, MITOCHONDRIAL"/>
    <property type="match status" value="1"/>
</dbReference>
<sequence length="277" mass="29163">MNEPSDSSSADNGAEYRSAAGGDSGPATGDGDESSPGDATPERVASRIAENASGNAIPPGPIARVPRPKAAARNWYDSLSRWYDVVADPFEAPAREAGLELLDAAPGERVLDIGCGTGTALVALSRAVGPDGLAVGIDLSGGMCRRTSRTLAAADLDPGVVVEGDASIAPFPDGTFDACFASFVLDLFDTPEIPAVLEEWRRVLSPEGRLCVVSLSRREAGVITRLYESIHELYPTYVDCRPLYLRDTLLDAGFEIDAERIVSAWGLPVEVTVAQKG</sequence>
<keyword evidence="4" id="KW-1185">Reference proteome</keyword>
<proteinExistence type="predicted"/>
<keyword evidence="3" id="KW-0489">Methyltransferase</keyword>
<comment type="caution">
    <text evidence="3">The sequence shown here is derived from an EMBL/GenBank/DDBJ whole genome shotgun (WGS) entry which is preliminary data.</text>
</comment>
<dbReference type="PANTHER" id="PTHR43591">
    <property type="entry name" value="METHYLTRANSFERASE"/>
    <property type="match status" value="1"/>
</dbReference>
<dbReference type="InterPro" id="IPR041698">
    <property type="entry name" value="Methyltransf_25"/>
</dbReference>
<dbReference type="CDD" id="cd02440">
    <property type="entry name" value="AdoMet_MTases"/>
    <property type="match status" value="1"/>
</dbReference>
<dbReference type="GO" id="GO:0008168">
    <property type="term" value="F:methyltransferase activity"/>
    <property type="evidence" value="ECO:0007669"/>
    <property type="project" value="UniProtKB-KW"/>
</dbReference>
<reference evidence="3 4" key="1">
    <citation type="submission" date="2022-09" db="EMBL/GenBank/DDBJ databases">
        <title>Enrichment on poylsaccharides allowed isolation of novel metabolic and taxonomic groups of Haloarchaea.</title>
        <authorList>
            <person name="Sorokin D.Y."/>
            <person name="Elcheninov A.G."/>
            <person name="Khizhniak T.V."/>
            <person name="Kolganova T.V."/>
            <person name="Kublanov I.V."/>
        </authorList>
    </citation>
    <scope>NUCLEOTIDE SEQUENCE [LARGE SCALE GENOMIC DNA]</scope>
    <source>
        <strain evidence="3 4">AArc-curdl1</strain>
    </source>
</reference>
<evidence type="ECO:0000313" key="3">
    <source>
        <dbReference type="EMBL" id="MCU4750648.1"/>
    </source>
</evidence>
<feature type="domain" description="Methyltransferase" evidence="2">
    <location>
        <begin position="110"/>
        <end position="208"/>
    </location>
</feature>
<evidence type="ECO:0000259" key="2">
    <source>
        <dbReference type="Pfam" id="PF13649"/>
    </source>
</evidence>
<dbReference type="EMBL" id="JAOPJZ010000001">
    <property type="protein sequence ID" value="MCU4750648.1"/>
    <property type="molecule type" value="Genomic_DNA"/>
</dbReference>
<organism evidence="3 4">
    <name type="scientific">Natronosalvus hydrolyticus</name>
    <dbReference type="NCBI Taxonomy" id="2979988"/>
    <lineage>
        <taxon>Archaea</taxon>
        <taxon>Methanobacteriati</taxon>
        <taxon>Methanobacteriota</taxon>
        <taxon>Stenosarchaea group</taxon>
        <taxon>Halobacteria</taxon>
        <taxon>Halobacteriales</taxon>
        <taxon>Natrialbaceae</taxon>
        <taxon>Natronosalvus</taxon>
    </lineage>
</organism>
<protein>
    <submittedName>
        <fullName evidence="3">Methyltransferase domain-containing protein</fullName>
    </submittedName>
</protein>
<evidence type="ECO:0000256" key="1">
    <source>
        <dbReference type="SAM" id="MobiDB-lite"/>
    </source>
</evidence>
<gene>
    <name evidence="3" type="ORF">OB919_01410</name>
</gene>
<feature type="region of interest" description="Disordered" evidence="1">
    <location>
        <begin position="1"/>
        <end position="68"/>
    </location>
</feature>
<dbReference type="SUPFAM" id="SSF53335">
    <property type="entry name" value="S-adenosyl-L-methionine-dependent methyltransferases"/>
    <property type="match status" value="1"/>
</dbReference>
<dbReference type="GO" id="GO:0032259">
    <property type="term" value="P:methylation"/>
    <property type="evidence" value="ECO:0007669"/>
    <property type="project" value="UniProtKB-KW"/>
</dbReference>
<feature type="compositionally biased region" description="Polar residues" evidence="1">
    <location>
        <begin position="1"/>
        <end position="11"/>
    </location>
</feature>